<protein>
    <submittedName>
        <fullName evidence="1">Uncharacterized protein</fullName>
    </submittedName>
</protein>
<dbReference type="AlphaFoldDB" id="A0A090DYC0"/>
<sequence length="67" mass="7580">MNAYRSAATWIEIALGCFAEAAEKMPEPAFLAEHQAAHDAPRTPAGDLVASVLEREWWRRWPEGRDE</sequence>
<proteinExistence type="predicted"/>
<gene>
    <name evidence="1" type="ORF">MPL3356_390148</name>
</gene>
<dbReference type="EMBL" id="CCMZ01000033">
    <property type="protein sequence ID" value="CDX22107.1"/>
    <property type="molecule type" value="Genomic_DNA"/>
</dbReference>
<evidence type="ECO:0000313" key="2">
    <source>
        <dbReference type="Proteomes" id="UP000045285"/>
    </source>
</evidence>
<accession>A0A090DYC0</accession>
<reference evidence="2" key="1">
    <citation type="submission" date="2014-08" db="EMBL/GenBank/DDBJ databases">
        <authorList>
            <person name="Moulin L."/>
        </authorList>
    </citation>
    <scope>NUCLEOTIDE SEQUENCE [LARGE SCALE GENOMIC DNA]</scope>
</reference>
<organism evidence="1 2">
    <name type="scientific">Mesorhizobium plurifarium</name>
    <dbReference type="NCBI Taxonomy" id="69974"/>
    <lineage>
        <taxon>Bacteria</taxon>
        <taxon>Pseudomonadati</taxon>
        <taxon>Pseudomonadota</taxon>
        <taxon>Alphaproteobacteria</taxon>
        <taxon>Hyphomicrobiales</taxon>
        <taxon>Phyllobacteriaceae</taxon>
        <taxon>Mesorhizobium</taxon>
    </lineage>
</organism>
<dbReference type="Proteomes" id="UP000045285">
    <property type="component" value="Unassembled WGS sequence"/>
</dbReference>
<keyword evidence="2" id="KW-1185">Reference proteome</keyword>
<evidence type="ECO:0000313" key="1">
    <source>
        <dbReference type="EMBL" id="CDX22107.1"/>
    </source>
</evidence>
<name>A0A090DYC0_MESPL</name>